<evidence type="ECO:0000313" key="6">
    <source>
        <dbReference type="Proteomes" id="UP000410492"/>
    </source>
</evidence>
<dbReference type="OrthoDB" id="9977471at2759"/>
<keyword evidence="3" id="KW-0964">Secreted</keyword>
<evidence type="ECO:0000256" key="1">
    <source>
        <dbReference type="ARBA" id="ARBA00004613"/>
    </source>
</evidence>
<sequence>MCSIFECLLITAGYFLQSKGNCDNCLKENKSQVDYHQQAFETRWSWSYVNYTWRSPDHYLDAAISGRYLPQNILVGGPRVYQDKVYVTMPKYRIGVPASLGYFPLVSLEKTNIPITPFPSWEMNHQGNCRNLQSVIATEIDRQGVMWVLDGHRSSNYINGIRCPAKMVLLDLNERGRILQVVTFPNEICLQDGGFLNDLVIDETNGTYVYITDNSAIDPGLVVYSYGQNRAWKLRDGSMFPQVSAAGYVIDNGFRMDYLGTIDGLALSPFTDRAPRLLFYTPLTSNQLFCIATDILKDQQLASNQTWRRYVRLVGDKQGSSDGMLMDNKGNLYYGLIPQYAVAKWNIFEPFKNAKIIYRNPKTVVWPDSFSMDLQGNMYLATDYAHRFFVNNNTLFFTPDMIMFRIHVMHVGTRSYMYSFSENFNK</sequence>
<comment type="similarity">
    <text evidence="2">Belongs to the major royal jelly protein family.</text>
</comment>
<name>A0A653CGY1_CALMS</name>
<dbReference type="InterPro" id="IPR011042">
    <property type="entry name" value="6-blade_b-propeller_TolB-like"/>
</dbReference>
<dbReference type="SUPFAM" id="SSF63829">
    <property type="entry name" value="Calcium-dependent phosphotriesterase"/>
    <property type="match status" value="1"/>
</dbReference>
<organism evidence="5 6">
    <name type="scientific">Callosobruchus maculatus</name>
    <name type="common">Southern cowpea weevil</name>
    <name type="synonym">Pulse bruchid</name>
    <dbReference type="NCBI Taxonomy" id="64391"/>
    <lineage>
        <taxon>Eukaryota</taxon>
        <taxon>Metazoa</taxon>
        <taxon>Ecdysozoa</taxon>
        <taxon>Arthropoda</taxon>
        <taxon>Hexapoda</taxon>
        <taxon>Insecta</taxon>
        <taxon>Pterygota</taxon>
        <taxon>Neoptera</taxon>
        <taxon>Endopterygota</taxon>
        <taxon>Coleoptera</taxon>
        <taxon>Polyphaga</taxon>
        <taxon>Cucujiformia</taxon>
        <taxon>Chrysomeloidea</taxon>
        <taxon>Chrysomelidae</taxon>
        <taxon>Bruchinae</taxon>
        <taxon>Bruchini</taxon>
        <taxon>Callosobruchus</taxon>
    </lineage>
</organism>
<dbReference type="InterPro" id="IPR017996">
    <property type="entry name" value="MRJP/yellow-related"/>
</dbReference>
<dbReference type="GO" id="GO:0005576">
    <property type="term" value="C:extracellular region"/>
    <property type="evidence" value="ECO:0007669"/>
    <property type="project" value="UniProtKB-SubCell"/>
</dbReference>
<accession>A0A653CGY1</accession>
<dbReference type="Proteomes" id="UP000410492">
    <property type="component" value="Unassembled WGS sequence"/>
</dbReference>
<proteinExistence type="inferred from homology"/>
<dbReference type="PANTHER" id="PTHR10009">
    <property type="entry name" value="PROTEIN YELLOW-RELATED"/>
    <property type="match status" value="1"/>
</dbReference>
<gene>
    <name evidence="5" type="ORF">CALMAC_LOCUS8876</name>
</gene>
<evidence type="ECO:0000256" key="2">
    <source>
        <dbReference type="ARBA" id="ARBA00009127"/>
    </source>
</evidence>
<reference evidence="5 6" key="1">
    <citation type="submission" date="2019-01" db="EMBL/GenBank/DDBJ databases">
        <authorList>
            <person name="Sayadi A."/>
        </authorList>
    </citation>
    <scope>NUCLEOTIDE SEQUENCE [LARGE SCALE GENOMIC DNA]</scope>
</reference>
<keyword evidence="4" id="KW-0732">Signal</keyword>
<dbReference type="PANTHER" id="PTHR10009:SF18">
    <property type="entry name" value="PROTEIN YELLOW-LIKE PROTEIN"/>
    <property type="match status" value="1"/>
</dbReference>
<keyword evidence="6" id="KW-1185">Reference proteome</keyword>
<dbReference type="AlphaFoldDB" id="A0A653CGY1"/>
<evidence type="ECO:0000313" key="5">
    <source>
        <dbReference type="EMBL" id="VEN46956.1"/>
    </source>
</evidence>
<dbReference type="EMBL" id="CAACVG010007768">
    <property type="protein sequence ID" value="VEN46956.1"/>
    <property type="molecule type" value="Genomic_DNA"/>
</dbReference>
<dbReference type="Gene3D" id="2.120.10.30">
    <property type="entry name" value="TolB, C-terminal domain"/>
    <property type="match status" value="1"/>
</dbReference>
<evidence type="ECO:0000256" key="4">
    <source>
        <dbReference type="ARBA" id="ARBA00022729"/>
    </source>
</evidence>
<protein>
    <recommendedName>
        <fullName evidence="7">Bee-milk protein</fullName>
    </recommendedName>
</protein>
<evidence type="ECO:0000256" key="3">
    <source>
        <dbReference type="ARBA" id="ARBA00022525"/>
    </source>
</evidence>
<comment type="subcellular location">
    <subcellularLocation>
        <location evidence="1">Secreted</location>
    </subcellularLocation>
</comment>
<evidence type="ECO:0008006" key="7">
    <source>
        <dbReference type="Google" id="ProtNLM"/>
    </source>
</evidence>
<dbReference type="Pfam" id="PF03022">
    <property type="entry name" value="MRJP"/>
    <property type="match status" value="1"/>
</dbReference>